<organism evidence="2 3">
    <name type="scientific">Methylocystis heyeri</name>
    <dbReference type="NCBI Taxonomy" id="391905"/>
    <lineage>
        <taxon>Bacteria</taxon>
        <taxon>Pseudomonadati</taxon>
        <taxon>Pseudomonadota</taxon>
        <taxon>Alphaproteobacteria</taxon>
        <taxon>Hyphomicrobiales</taxon>
        <taxon>Methylocystaceae</taxon>
        <taxon>Methylocystis</taxon>
    </lineage>
</organism>
<dbReference type="InterPro" id="IPR019632">
    <property type="entry name" value="DUF2497"/>
</dbReference>
<evidence type="ECO:0000256" key="1">
    <source>
        <dbReference type="SAM" id="MobiDB-lite"/>
    </source>
</evidence>
<keyword evidence="3" id="KW-1185">Reference proteome</keyword>
<proteinExistence type="predicted"/>
<accession>A0A6B8K9W0</accession>
<feature type="region of interest" description="Disordered" evidence="1">
    <location>
        <begin position="42"/>
        <end position="74"/>
    </location>
</feature>
<reference evidence="2 3" key="1">
    <citation type="submission" date="2019-11" db="EMBL/GenBank/DDBJ databases">
        <title>The genome sequence of Methylocystis heyeri.</title>
        <authorList>
            <person name="Oshkin I.Y."/>
            <person name="Miroshnikov K."/>
            <person name="Dedysh S.N."/>
        </authorList>
    </citation>
    <scope>NUCLEOTIDE SEQUENCE [LARGE SCALE GENOMIC DNA]</scope>
    <source>
        <strain evidence="2 3">H2</strain>
    </source>
</reference>
<name>A0A6B8K9W0_9HYPH</name>
<dbReference type="KEGG" id="mhey:H2LOC_004870"/>
<gene>
    <name evidence="2" type="ORF">H2LOC_004870</name>
</gene>
<evidence type="ECO:0000313" key="3">
    <source>
        <dbReference type="Proteomes" id="UP000309061"/>
    </source>
</evidence>
<sequence length="212" mass="23326">MSALNVHAPHSSLDEERRAHEPSMEEILASIRRIIADEDSISASRRERIEPQIAPIAQQNEVPAPAPAAAEPAPEEFDLDEPAFEAYEATETYALDTPLPDDAAPIEQTDESGLEPALADYEPEQISEEPGDYYLHDEAPAPLVSPDAAASVTAQFQTLAASMLINDSGLLHDYARELLRPMLKAWLDDNLPVLVERLVRAEIERVARGGRR</sequence>
<dbReference type="Proteomes" id="UP000309061">
    <property type="component" value="Chromosome"/>
</dbReference>
<dbReference type="OrthoDB" id="7189469at2"/>
<dbReference type="AlphaFoldDB" id="A0A6B8K9W0"/>
<evidence type="ECO:0000313" key="2">
    <source>
        <dbReference type="EMBL" id="QGM45074.1"/>
    </source>
</evidence>
<dbReference type="EMBL" id="CP046052">
    <property type="protein sequence ID" value="QGM45074.1"/>
    <property type="molecule type" value="Genomic_DNA"/>
</dbReference>
<dbReference type="Pfam" id="PF10691">
    <property type="entry name" value="DUF2497"/>
    <property type="match status" value="1"/>
</dbReference>
<protein>
    <submittedName>
        <fullName evidence="2">DUF2497 domain-containing protein</fullName>
    </submittedName>
</protein>
<feature type="region of interest" description="Disordered" evidence="1">
    <location>
        <begin position="1"/>
        <end position="22"/>
    </location>
</feature>
<feature type="compositionally biased region" description="Basic and acidic residues" evidence="1">
    <location>
        <begin position="12"/>
        <end position="22"/>
    </location>
</feature>